<name>A0A8S1TKE3_9CILI</name>
<dbReference type="PANTHER" id="PTHR33706">
    <property type="entry name" value="MORN VARIANT REPEAT PROTEIN"/>
    <property type="match status" value="1"/>
</dbReference>
<gene>
    <name evidence="1" type="ORF">PPENT_87.1.T0220023</name>
</gene>
<sequence>MLSFRFRFLKTKFFIIISNNKTEINYATEDGQIMRIDYNKDPQGTPQILYNLEQIKYLQWVGQYGENLKKVGDWMAIWKGQKLKNVGGKYYTQKKEKKQGFGQIPVYKVGEYVDDQRRGKWKYLYKDYEVGGGNYEQKGIKNEDWIELSKSFQTYKQVINNGKYKNGKKIGMWVECLRMNGQKSFKVIGEGYYDNEGKELKIGSWVELIDLGILKKSQITFNGQYNNGQKIGRWNILSSDKFYDLKKKIGGGWYDERGLKNGKLVEFDDHSDSYKIINYCLNTKSQITYCGKYKNGQKVGLWNLYWNDGKEQELIGGGCYEIKQGGLKNGKWIETSDNFEKFQQITYNGVYKDGKKIGKWDIFWRELLENDFHLIGGGSYNEIELGKKEGKWKELSVTFSKQCQIIFDGEYKNNQKIGRWNTYFRRKEEQDNLIGGGDYNYENGLKQGKWIDLFDNFREDCLVTYNGEYKNGQRVGKWDIYYRETLGENQEQMQEIIKQLKQRGGGSYDLKEGGIKNGIWIELSETFQNQSQVIYQGEYQNGIKVGKWEEKKRDFYAFSKSFLKRKENDYEY</sequence>
<evidence type="ECO:0000313" key="2">
    <source>
        <dbReference type="Proteomes" id="UP000689195"/>
    </source>
</evidence>
<dbReference type="AlphaFoldDB" id="A0A8S1TKE3"/>
<dbReference type="OrthoDB" id="298777at2759"/>
<dbReference type="PANTHER" id="PTHR33706:SF1">
    <property type="entry name" value="TPR REPEAT PROTEIN"/>
    <property type="match status" value="1"/>
</dbReference>
<organism evidence="1 2">
    <name type="scientific">Paramecium pentaurelia</name>
    <dbReference type="NCBI Taxonomy" id="43138"/>
    <lineage>
        <taxon>Eukaryota</taxon>
        <taxon>Sar</taxon>
        <taxon>Alveolata</taxon>
        <taxon>Ciliophora</taxon>
        <taxon>Intramacronucleata</taxon>
        <taxon>Oligohymenophorea</taxon>
        <taxon>Peniculida</taxon>
        <taxon>Parameciidae</taxon>
        <taxon>Paramecium</taxon>
    </lineage>
</organism>
<comment type="caution">
    <text evidence="1">The sequence shown here is derived from an EMBL/GenBank/DDBJ whole genome shotgun (WGS) entry which is preliminary data.</text>
</comment>
<dbReference type="EMBL" id="CAJJDO010000022">
    <property type="protein sequence ID" value="CAD8151626.1"/>
    <property type="molecule type" value="Genomic_DNA"/>
</dbReference>
<protein>
    <submittedName>
        <fullName evidence="1">Uncharacterized protein</fullName>
    </submittedName>
</protein>
<reference evidence="1" key="1">
    <citation type="submission" date="2021-01" db="EMBL/GenBank/DDBJ databases">
        <authorList>
            <consortium name="Genoscope - CEA"/>
            <person name="William W."/>
        </authorList>
    </citation>
    <scope>NUCLEOTIDE SEQUENCE</scope>
</reference>
<dbReference type="Proteomes" id="UP000689195">
    <property type="component" value="Unassembled WGS sequence"/>
</dbReference>
<keyword evidence="2" id="KW-1185">Reference proteome</keyword>
<accession>A0A8S1TKE3</accession>
<proteinExistence type="predicted"/>
<evidence type="ECO:0000313" key="1">
    <source>
        <dbReference type="EMBL" id="CAD8151626.1"/>
    </source>
</evidence>